<sequence>MHTHSHELTLGLAFFLGALHALEPGHGKTAMLVYLSGERRSFWHPIVVGISSGLAHSVSLIAIAMAVHLTHHLVSGDHHHDDEVVTQSLQWISAALVMCVGVWMLWSAWRAKPMACGCKSHQHTSCDTEPVSKRSSYSMSALLGVAFGLLPCPSALAAYFTSMSTGSPVAAYAVIGLFAAGIASSLTLVGILLQRFGGSLIRKDSRLGKLPWPYLRAGLILAVGVFYCSRLALTA</sequence>
<reference evidence="3 4" key="1">
    <citation type="journal article" date="2013" name="Mar. Genomics">
        <title>Expression of sulfatases in Rhodopirellula baltica and the diversity of sulfatases in the genus Rhodopirellula.</title>
        <authorList>
            <person name="Wegner C.E."/>
            <person name="Richter-Heitmann T."/>
            <person name="Klindworth A."/>
            <person name="Klockow C."/>
            <person name="Richter M."/>
            <person name="Achstetter T."/>
            <person name="Glockner F.O."/>
            <person name="Harder J."/>
        </authorList>
    </citation>
    <scope>NUCLEOTIDE SEQUENCE [LARGE SCALE GENOMIC DNA]</scope>
    <source>
        <strain evidence="3 4">SH28</strain>
    </source>
</reference>
<dbReference type="GO" id="GO:0015099">
    <property type="term" value="F:nickel cation transmembrane transporter activity"/>
    <property type="evidence" value="ECO:0007669"/>
    <property type="project" value="TreeGrafter"/>
</dbReference>
<name>K5D9Z0_RHOBT</name>
<evidence type="ECO:0000313" key="4">
    <source>
        <dbReference type="Proteomes" id="UP000007993"/>
    </source>
</evidence>
<accession>K5D9Z0</accession>
<keyword evidence="1" id="KW-1133">Transmembrane helix</keyword>
<protein>
    <submittedName>
        <fullName evidence="3">Nickel/cobalt efflux protein RcnA</fullName>
    </submittedName>
</protein>
<organism evidence="3 4">
    <name type="scientific">Rhodopirellula baltica SH28</name>
    <dbReference type="NCBI Taxonomy" id="993517"/>
    <lineage>
        <taxon>Bacteria</taxon>
        <taxon>Pseudomonadati</taxon>
        <taxon>Planctomycetota</taxon>
        <taxon>Planctomycetia</taxon>
        <taxon>Pirellulales</taxon>
        <taxon>Pirellulaceae</taxon>
        <taxon>Rhodopirellula</taxon>
    </lineage>
</organism>
<dbReference type="PATRIC" id="fig|993517.3.peg.5866"/>
<dbReference type="Proteomes" id="UP000007993">
    <property type="component" value="Unassembled WGS sequence"/>
</dbReference>
<dbReference type="GO" id="GO:0046583">
    <property type="term" value="F:monoatomic cation efflux transmembrane transporter activity"/>
    <property type="evidence" value="ECO:0007669"/>
    <property type="project" value="TreeGrafter"/>
</dbReference>
<evidence type="ECO:0000259" key="2">
    <source>
        <dbReference type="Pfam" id="PF13386"/>
    </source>
</evidence>
<dbReference type="GO" id="GO:0032025">
    <property type="term" value="P:response to cobalt ion"/>
    <property type="evidence" value="ECO:0007669"/>
    <property type="project" value="TreeGrafter"/>
</dbReference>
<dbReference type="GO" id="GO:0005886">
    <property type="term" value="C:plasma membrane"/>
    <property type="evidence" value="ECO:0007669"/>
    <property type="project" value="UniProtKB-SubCell"/>
</dbReference>
<feature type="transmembrane region" description="Helical" evidence="1">
    <location>
        <begin position="42"/>
        <end position="69"/>
    </location>
</feature>
<feature type="transmembrane region" description="Helical" evidence="1">
    <location>
        <begin position="172"/>
        <end position="193"/>
    </location>
</feature>
<dbReference type="AlphaFoldDB" id="K5D9Z0"/>
<proteinExistence type="predicted"/>
<keyword evidence="1" id="KW-0472">Membrane</keyword>
<evidence type="ECO:0000313" key="3">
    <source>
        <dbReference type="EMBL" id="EKJ99242.1"/>
    </source>
</evidence>
<dbReference type="RefSeq" id="WP_007334796.1">
    <property type="nucleotide sequence ID" value="NZ_AMCW01000152.1"/>
</dbReference>
<feature type="domain" description="Urease accessory protein UreH-like transmembrane" evidence="2">
    <location>
        <begin position="86"/>
        <end position="202"/>
    </location>
</feature>
<feature type="transmembrane region" description="Helical" evidence="1">
    <location>
        <begin position="141"/>
        <end position="160"/>
    </location>
</feature>
<feature type="transmembrane region" description="Helical" evidence="1">
    <location>
        <begin position="89"/>
        <end position="109"/>
    </location>
</feature>
<comment type="caution">
    <text evidence="3">The sequence shown here is derived from an EMBL/GenBank/DDBJ whole genome shotgun (WGS) entry which is preliminary data.</text>
</comment>
<dbReference type="EMBL" id="AMCW01000152">
    <property type="protein sequence ID" value="EKJ99242.1"/>
    <property type="molecule type" value="Genomic_DNA"/>
</dbReference>
<evidence type="ECO:0000256" key="1">
    <source>
        <dbReference type="SAM" id="Phobius"/>
    </source>
</evidence>
<dbReference type="PANTHER" id="PTHR40659:SF1">
    <property type="entry name" value="NICKEL_COBALT EFFLUX SYSTEM RCNA"/>
    <property type="match status" value="1"/>
</dbReference>
<keyword evidence="1" id="KW-0812">Transmembrane</keyword>
<dbReference type="InterPro" id="IPR039447">
    <property type="entry name" value="UreH-like_TM_dom"/>
</dbReference>
<dbReference type="InterPro" id="IPR051224">
    <property type="entry name" value="NiCoT_RcnA"/>
</dbReference>
<dbReference type="Pfam" id="PF13386">
    <property type="entry name" value="DsbD_2"/>
    <property type="match status" value="1"/>
</dbReference>
<gene>
    <name evidence="3" type="ORF">RBSH_05418</name>
</gene>
<dbReference type="GO" id="GO:0006824">
    <property type="term" value="P:cobalt ion transport"/>
    <property type="evidence" value="ECO:0007669"/>
    <property type="project" value="UniProtKB-KW"/>
</dbReference>
<feature type="transmembrane region" description="Helical" evidence="1">
    <location>
        <begin position="214"/>
        <end position="233"/>
    </location>
</feature>
<dbReference type="GO" id="GO:0010045">
    <property type="term" value="P:response to nickel cation"/>
    <property type="evidence" value="ECO:0007669"/>
    <property type="project" value="TreeGrafter"/>
</dbReference>
<dbReference type="PANTHER" id="PTHR40659">
    <property type="entry name" value="NICKEL/COBALT EFFLUX SYSTEM RCNA"/>
    <property type="match status" value="1"/>
</dbReference>